<evidence type="ECO:0000256" key="2">
    <source>
        <dbReference type="SAM" id="SignalP"/>
    </source>
</evidence>
<accession>A0AAV2TSQ9</accession>
<feature type="signal peptide" evidence="2">
    <location>
        <begin position="1"/>
        <end position="22"/>
    </location>
</feature>
<dbReference type="SMART" id="SM00741">
    <property type="entry name" value="SapB"/>
    <property type="match status" value="3"/>
</dbReference>
<dbReference type="AlphaFoldDB" id="A0AAV2TSQ9"/>
<protein>
    <recommendedName>
        <fullName evidence="3">Saposin B-type domain-containing protein</fullName>
    </recommendedName>
</protein>
<dbReference type="PROSITE" id="PS50015">
    <property type="entry name" value="SAP_B"/>
    <property type="match status" value="2"/>
</dbReference>
<feature type="chain" id="PRO_5043382667" description="Saposin B-type domain-containing protein" evidence="2">
    <location>
        <begin position="23"/>
        <end position="254"/>
    </location>
</feature>
<evidence type="ECO:0000256" key="1">
    <source>
        <dbReference type="ARBA" id="ARBA00023157"/>
    </source>
</evidence>
<reference evidence="4" key="1">
    <citation type="submission" date="2024-06" db="EMBL/GenBank/DDBJ databases">
        <authorList>
            <person name="Liu X."/>
            <person name="Lenzi L."/>
            <person name="Haldenby T S."/>
            <person name="Uol C."/>
        </authorList>
    </citation>
    <scope>NUCLEOTIDE SEQUENCE</scope>
</reference>
<feature type="domain" description="Saposin B-type" evidence="3">
    <location>
        <begin position="26"/>
        <end position="109"/>
    </location>
</feature>
<comment type="caution">
    <text evidence="4">The sequence shown here is derived from an EMBL/GenBank/DDBJ whole genome shotgun (WGS) entry which is preliminary data.</text>
</comment>
<evidence type="ECO:0000313" key="5">
    <source>
        <dbReference type="Proteomes" id="UP001497525"/>
    </source>
</evidence>
<keyword evidence="1" id="KW-1015">Disulfide bond</keyword>
<evidence type="ECO:0000313" key="4">
    <source>
        <dbReference type="EMBL" id="CAL5139428.1"/>
    </source>
</evidence>
<name>A0AAV2TSQ9_CALDB</name>
<organism evidence="4 5">
    <name type="scientific">Calicophoron daubneyi</name>
    <name type="common">Rumen fluke</name>
    <name type="synonym">Paramphistomum daubneyi</name>
    <dbReference type="NCBI Taxonomy" id="300641"/>
    <lineage>
        <taxon>Eukaryota</taxon>
        <taxon>Metazoa</taxon>
        <taxon>Spiralia</taxon>
        <taxon>Lophotrochozoa</taxon>
        <taxon>Platyhelminthes</taxon>
        <taxon>Trematoda</taxon>
        <taxon>Digenea</taxon>
        <taxon>Plagiorchiida</taxon>
        <taxon>Pronocephalata</taxon>
        <taxon>Paramphistomoidea</taxon>
        <taxon>Paramphistomidae</taxon>
        <taxon>Calicophoron</taxon>
    </lineage>
</organism>
<dbReference type="Gene3D" id="1.10.225.10">
    <property type="entry name" value="Saposin-like"/>
    <property type="match status" value="3"/>
</dbReference>
<dbReference type="InterPro" id="IPR008139">
    <property type="entry name" value="SaposinB_dom"/>
</dbReference>
<feature type="domain" description="Saposin B-type" evidence="3">
    <location>
        <begin position="176"/>
        <end position="254"/>
    </location>
</feature>
<keyword evidence="2" id="KW-0732">Signal</keyword>
<gene>
    <name evidence="4" type="ORF">CDAUBV1_LOCUS14445</name>
</gene>
<proteinExistence type="predicted"/>
<dbReference type="Proteomes" id="UP001497525">
    <property type="component" value="Unassembled WGS sequence"/>
</dbReference>
<sequence length="254" mass="28469">MRSLLVILPLILAVCSVPAVKGGEDDELICEICKEVIPYVKKVIDMGLSKELVLKTVDRLCDLAEDKAAECKMMGEHFIGIIWDQIMTKKPEEVCKGGEDDELICEICKEVIPYVKKVIDMGLSKELVLKTVDRLCDLAEDKAAECKMMGEHFIGIIWDQIMTKKPEEVCKGGEDDELICEICKGVIPYVKKMIYMGLSKATVLKVLDIMCDFMENKAAECRTMGEIFINMAWDAIKTQAPEELCKVKSNDSVS</sequence>
<dbReference type="PANTHER" id="PTHR11480">
    <property type="entry name" value="SAPOSIN-RELATED"/>
    <property type="match status" value="1"/>
</dbReference>
<dbReference type="InterPro" id="IPR011001">
    <property type="entry name" value="Saposin-like"/>
</dbReference>
<dbReference type="EMBL" id="CAXLJL010000600">
    <property type="protein sequence ID" value="CAL5139428.1"/>
    <property type="molecule type" value="Genomic_DNA"/>
</dbReference>
<dbReference type="SUPFAM" id="SSF47862">
    <property type="entry name" value="Saposin"/>
    <property type="match status" value="3"/>
</dbReference>
<dbReference type="InterPro" id="IPR051428">
    <property type="entry name" value="Sphingo_Act-Surfact_Prot"/>
</dbReference>
<evidence type="ECO:0000259" key="3">
    <source>
        <dbReference type="PROSITE" id="PS50015"/>
    </source>
</evidence>